<dbReference type="GO" id="GO:0004497">
    <property type="term" value="F:monooxygenase activity"/>
    <property type="evidence" value="ECO:0007669"/>
    <property type="project" value="UniProtKB-KW"/>
</dbReference>
<dbReference type="STRING" id="362257.SVTN_03765"/>
<keyword evidence="5" id="KW-0560">Oxidoreductase</keyword>
<evidence type="ECO:0000313" key="9">
    <source>
        <dbReference type="EMBL" id="AJF69519.1"/>
    </source>
</evidence>
<dbReference type="PANTHER" id="PTHR24286">
    <property type="entry name" value="CYTOCHROME P450 26"/>
    <property type="match status" value="1"/>
</dbReference>
<dbReference type="InterPro" id="IPR002401">
    <property type="entry name" value="Cyt_P450_E_grp-I"/>
</dbReference>
<name>A0A0B5IMA3_9ACTN</name>
<dbReference type="HOGENOM" id="CLU_037319_0_0_11"/>
<evidence type="ECO:0000256" key="1">
    <source>
        <dbReference type="ARBA" id="ARBA00001971"/>
    </source>
</evidence>
<dbReference type="CDD" id="cd11067">
    <property type="entry name" value="CYP152"/>
    <property type="match status" value="1"/>
</dbReference>
<dbReference type="EMBL" id="CP010407">
    <property type="protein sequence ID" value="AJF69519.1"/>
    <property type="molecule type" value="Genomic_DNA"/>
</dbReference>
<organism evidence="9 10">
    <name type="scientific">Streptomyces vietnamensis</name>
    <dbReference type="NCBI Taxonomy" id="362257"/>
    <lineage>
        <taxon>Bacteria</taxon>
        <taxon>Bacillati</taxon>
        <taxon>Actinomycetota</taxon>
        <taxon>Actinomycetes</taxon>
        <taxon>Kitasatosporales</taxon>
        <taxon>Streptomycetaceae</taxon>
        <taxon>Streptomyces</taxon>
    </lineage>
</organism>
<dbReference type="Pfam" id="PF00067">
    <property type="entry name" value="p450"/>
    <property type="match status" value="1"/>
</dbReference>
<dbReference type="PANTHER" id="PTHR24286:SF24">
    <property type="entry name" value="LANOSTEROL 14-ALPHA DEMETHYLASE"/>
    <property type="match status" value="1"/>
</dbReference>
<evidence type="ECO:0000256" key="6">
    <source>
        <dbReference type="ARBA" id="ARBA00023004"/>
    </source>
</evidence>
<protein>
    <submittedName>
        <fullName evidence="9">Cytochrome P450</fullName>
    </submittedName>
</protein>
<evidence type="ECO:0000256" key="8">
    <source>
        <dbReference type="PIRSR" id="PIRSR602401-1"/>
    </source>
</evidence>
<reference evidence="9 10" key="1">
    <citation type="submission" date="2014-12" db="EMBL/GenBank/DDBJ databases">
        <title>Complete genome sequence of Streptomyces vietnamensis strain GIMV4.0001, a genetic manipulable producer of the benzoisochromanequinone antibiotic granaticin.</title>
        <authorList>
            <person name="Deng M.R."/>
            <person name="Guo J."/>
            <person name="Ma L.Y."/>
            <person name="Feng G.D."/>
            <person name="Mo C.Y."/>
            <person name="Zhu H.H."/>
        </authorList>
    </citation>
    <scope>NUCLEOTIDE SEQUENCE [LARGE SCALE GENOMIC DNA]</scope>
    <source>
        <strain evidence="10">GIMV4.0001</strain>
    </source>
</reference>
<dbReference type="GO" id="GO:0005506">
    <property type="term" value="F:iron ion binding"/>
    <property type="evidence" value="ECO:0007669"/>
    <property type="project" value="InterPro"/>
</dbReference>
<comment type="cofactor">
    <cofactor evidence="1 8">
        <name>heme</name>
        <dbReference type="ChEBI" id="CHEBI:30413"/>
    </cofactor>
</comment>
<dbReference type="GO" id="GO:0016125">
    <property type="term" value="P:sterol metabolic process"/>
    <property type="evidence" value="ECO:0007669"/>
    <property type="project" value="TreeGrafter"/>
</dbReference>
<evidence type="ECO:0000256" key="2">
    <source>
        <dbReference type="ARBA" id="ARBA00010617"/>
    </source>
</evidence>
<sequence length="406" mass="44181">MQDRTVALLLQGYGWLPDLRRRAPNGDVVRTRLLGRTAVALHGPEAVHFFYDEGHVRRAGALPGPVLDTLFGRGAVHTLDGADHRVRKALFVAGLTDPAAVASFVDHAETAWRAAFAPSGGREVVLFEEAALVLARAVRDWAGLPYDDGEVGGLARDCLAMVDGFATPGPRHLRARRARSRQEGVLARAVEEARGSTVSAADTPFAAFVRHRDAGAGLLDLHTAAVELLNVARPAIAIAWFVAFAGHALHRWPETREHLRDDGPGAYATAFAHEVRRFYPFVPFVGGLAARDLEWRGEPIPEDALLLLDVYGQNHDAALWPDPYRFDPGRFLSRPPHPDALIPQGGGDVHTGHRCPGEDITVAVLAALSRALARQEWTVPPQDLRIPLRRIPTAPRSGFRIALPPV</sequence>
<dbReference type="SUPFAM" id="SSF48264">
    <property type="entry name" value="Cytochrome P450"/>
    <property type="match status" value="1"/>
</dbReference>
<keyword evidence="10" id="KW-1185">Reference proteome</keyword>
<accession>A0A0B5IMA3</accession>
<keyword evidence="3 8" id="KW-0349">Heme</keyword>
<evidence type="ECO:0000256" key="5">
    <source>
        <dbReference type="ARBA" id="ARBA00023002"/>
    </source>
</evidence>
<proteinExistence type="inferred from homology"/>
<dbReference type="Gene3D" id="1.10.630.10">
    <property type="entry name" value="Cytochrome P450"/>
    <property type="match status" value="1"/>
</dbReference>
<dbReference type="Proteomes" id="UP000031774">
    <property type="component" value="Chromosome"/>
</dbReference>
<evidence type="ECO:0000256" key="3">
    <source>
        <dbReference type="ARBA" id="ARBA00022617"/>
    </source>
</evidence>
<dbReference type="PRINTS" id="PR00463">
    <property type="entry name" value="EP450I"/>
</dbReference>
<dbReference type="InterPro" id="IPR036396">
    <property type="entry name" value="Cyt_P450_sf"/>
</dbReference>
<evidence type="ECO:0000256" key="7">
    <source>
        <dbReference type="ARBA" id="ARBA00023033"/>
    </source>
</evidence>
<gene>
    <name evidence="9" type="ORF">SVTN_03765</name>
</gene>
<dbReference type="KEGG" id="svt:SVTN_03765"/>
<evidence type="ECO:0000256" key="4">
    <source>
        <dbReference type="ARBA" id="ARBA00022723"/>
    </source>
</evidence>
<comment type="similarity">
    <text evidence="2">Belongs to the cytochrome P450 family.</text>
</comment>
<feature type="binding site" description="axial binding residue" evidence="8">
    <location>
        <position position="355"/>
    </location>
    <ligand>
        <name>heme</name>
        <dbReference type="ChEBI" id="CHEBI:30413"/>
    </ligand>
    <ligandPart>
        <name>Fe</name>
        <dbReference type="ChEBI" id="CHEBI:18248"/>
    </ligandPart>
</feature>
<dbReference type="InterPro" id="IPR001128">
    <property type="entry name" value="Cyt_P450"/>
</dbReference>
<dbReference type="GO" id="GO:0016705">
    <property type="term" value="F:oxidoreductase activity, acting on paired donors, with incorporation or reduction of molecular oxygen"/>
    <property type="evidence" value="ECO:0007669"/>
    <property type="project" value="InterPro"/>
</dbReference>
<keyword evidence="4 8" id="KW-0479">Metal-binding</keyword>
<dbReference type="GO" id="GO:0020037">
    <property type="term" value="F:heme binding"/>
    <property type="evidence" value="ECO:0007669"/>
    <property type="project" value="InterPro"/>
</dbReference>
<keyword evidence="7" id="KW-0503">Monooxygenase</keyword>
<keyword evidence="6 8" id="KW-0408">Iron</keyword>
<dbReference type="AlphaFoldDB" id="A0A0B5IMA3"/>
<evidence type="ECO:0000313" key="10">
    <source>
        <dbReference type="Proteomes" id="UP000031774"/>
    </source>
</evidence>